<keyword evidence="3" id="KW-0812">Transmembrane</keyword>
<accession>A0A3S0R875</accession>
<dbReference type="AlphaFoldDB" id="A0A3S0R875"/>
<feature type="transmembrane region" description="Helical" evidence="3">
    <location>
        <begin position="5"/>
        <end position="24"/>
    </location>
</feature>
<comment type="similarity">
    <text evidence="1">Belongs to the UPF0749 family.</text>
</comment>
<dbReference type="PANTHER" id="PTHR37313">
    <property type="entry name" value="UPF0749 PROTEIN RV1825"/>
    <property type="match status" value="1"/>
</dbReference>
<dbReference type="Gene3D" id="3.30.70.1880">
    <property type="entry name" value="Protein of unknown function DUF881"/>
    <property type="match status" value="1"/>
</dbReference>
<keyword evidence="5" id="KW-1185">Reference proteome</keyword>
<dbReference type="Proteomes" id="UP000287910">
    <property type="component" value="Unassembled WGS sequence"/>
</dbReference>
<evidence type="ECO:0000256" key="1">
    <source>
        <dbReference type="ARBA" id="ARBA00009108"/>
    </source>
</evidence>
<dbReference type="PANTHER" id="PTHR37313:SF2">
    <property type="entry name" value="UPF0749 PROTEIN YLXX"/>
    <property type="match status" value="1"/>
</dbReference>
<evidence type="ECO:0000256" key="2">
    <source>
        <dbReference type="SAM" id="Coils"/>
    </source>
</evidence>
<keyword evidence="2" id="KW-0175">Coiled coil</keyword>
<sequence length="239" mass="26996">MDKKVITRITVVSFIVGVMIAVQYNTVQMPTTRDTRDIWEIRQELSEEKKRHSELLSEIATLSSVVEEYENNDTESQAQILKDTVEELKQRAGLSSITGPGVVLNIVPAAELLEMGFQIEPISPNLLIRLVNEIYRYNGHFIEIDGQRLVHTSAIRDINGKTTVNGVPIDSTNIDIYIITENFEKAEKLYSYLFASAFRDDFYLDNLSLVINEAQPSITVSAYDGNLSNTYLVENDKGE</sequence>
<evidence type="ECO:0000256" key="3">
    <source>
        <dbReference type="SAM" id="Phobius"/>
    </source>
</evidence>
<dbReference type="Pfam" id="PF05949">
    <property type="entry name" value="DUF881"/>
    <property type="match status" value="1"/>
</dbReference>
<reference evidence="4 5" key="1">
    <citation type="submission" date="2018-12" db="EMBL/GenBank/DDBJ databases">
        <title>Lysinibacillus antri sp. nov., isolated from a cave soil.</title>
        <authorList>
            <person name="Narsing Rao M.P."/>
            <person name="Zhang H."/>
            <person name="Dong Z.-Y."/>
            <person name="Niu X.-K."/>
            <person name="Zhang K."/>
            <person name="Fang B.-Z."/>
            <person name="Kang Y.-Q."/>
            <person name="Xiao M."/>
            <person name="Li W.-J."/>
        </authorList>
    </citation>
    <scope>NUCLEOTIDE SEQUENCE [LARGE SCALE GENOMIC DNA]</scope>
    <source>
        <strain evidence="4 5">SYSU K30002</strain>
    </source>
</reference>
<name>A0A3S0R875_9BACI</name>
<keyword evidence="3" id="KW-1133">Transmembrane helix</keyword>
<dbReference type="EMBL" id="RYYR01000003">
    <property type="protein sequence ID" value="RUL55902.1"/>
    <property type="molecule type" value="Genomic_DNA"/>
</dbReference>
<evidence type="ECO:0000313" key="5">
    <source>
        <dbReference type="Proteomes" id="UP000287910"/>
    </source>
</evidence>
<comment type="caution">
    <text evidence="4">The sequence shown here is derived from an EMBL/GenBank/DDBJ whole genome shotgun (WGS) entry which is preliminary data.</text>
</comment>
<dbReference type="InterPro" id="IPR010273">
    <property type="entry name" value="DUF881"/>
</dbReference>
<feature type="coiled-coil region" evidence="2">
    <location>
        <begin position="52"/>
        <end position="91"/>
    </location>
</feature>
<evidence type="ECO:0000313" key="4">
    <source>
        <dbReference type="EMBL" id="RUL55902.1"/>
    </source>
</evidence>
<dbReference type="RefSeq" id="WP_126657649.1">
    <property type="nucleotide sequence ID" value="NZ_RYYR01000003.1"/>
</dbReference>
<gene>
    <name evidence="4" type="ORF">EK386_03540</name>
</gene>
<proteinExistence type="inferred from homology"/>
<keyword evidence="3" id="KW-0472">Membrane</keyword>
<protein>
    <submittedName>
        <fullName evidence="4">DUF881 domain-containing protein</fullName>
    </submittedName>
</protein>
<organism evidence="4 5">
    <name type="scientific">Lysinibacillus antri</name>
    <dbReference type="NCBI Taxonomy" id="2498145"/>
    <lineage>
        <taxon>Bacteria</taxon>
        <taxon>Bacillati</taxon>
        <taxon>Bacillota</taxon>
        <taxon>Bacilli</taxon>
        <taxon>Bacillales</taxon>
        <taxon>Bacillaceae</taxon>
        <taxon>Lysinibacillus</taxon>
    </lineage>
</organism>